<comment type="caution">
    <text evidence="1">The sequence shown here is derived from an EMBL/GenBank/DDBJ whole genome shotgun (WGS) entry which is preliminary data.</text>
</comment>
<organism evidence="1 2">
    <name type="scientific">Corynebacterium matruchotii ATCC 33806</name>
    <dbReference type="NCBI Taxonomy" id="566549"/>
    <lineage>
        <taxon>Bacteria</taxon>
        <taxon>Bacillati</taxon>
        <taxon>Actinomycetota</taxon>
        <taxon>Actinomycetes</taxon>
        <taxon>Mycobacteriales</taxon>
        <taxon>Corynebacteriaceae</taxon>
        <taxon>Corynebacterium</taxon>
    </lineage>
</organism>
<dbReference type="AlphaFoldDB" id="C0E0E9"/>
<evidence type="ECO:0000313" key="2">
    <source>
        <dbReference type="Proteomes" id="UP000006247"/>
    </source>
</evidence>
<name>C0E0E9_9CORY</name>
<reference evidence="1 2" key="1">
    <citation type="submission" date="2009-01" db="EMBL/GenBank/DDBJ databases">
        <authorList>
            <person name="Fulton L."/>
            <person name="Clifton S."/>
            <person name="Chinwalla A.T."/>
            <person name="Mitreva M."/>
            <person name="Sodergren E."/>
            <person name="Weinstock G."/>
            <person name="Clifton S."/>
            <person name="Dooling D.J."/>
            <person name="Fulton B."/>
            <person name="Minx P."/>
            <person name="Pepin K.H."/>
            <person name="Johnson M."/>
            <person name="Bhonagiri V."/>
            <person name="Nash W.E."/>
            <person name="Mardis E.R."/>
            <person name="Wilson R.K."/>
        </authorList>
    </citation>
    <scope>NUCLEOTIDE SEQUENCE [LARGE SCALE GENOMIC DNA]</scope>
    <source>
        <strain evidence="1 2">ATCC 33806</strain>
    </source>
</reference>
<gene>
    <name evidence="1" type="ORF">CORMATOL_00449</name>
</gene>
<protein>
    <submittedName>
        <fullName evidence="1">Uncharacterized protein</fullName>
    </submittedName>
</protein>
<dbReference type="Proteomes" id="UP000006247">
    <property type="component" value="Unassembled WGS sequence"/>
</dbReference>
<accession>C0E0E9</accession>
<sequence length="190" mass="20498">MGIVGVTGNHGVPIVGGVSSSGTVDKRVRRITPIHAAHQVIRIDRIHPVLSGPTRKTTIRSGFFQITGIEQVDLLAINDCATGVAAIEVVGDIGVERIGMMQPPKSVELGGDMSPAGAFLTKRKRRIMLVENMKPAGAWRDEHTIGVIEAPLRRCDVIPRAEKCFRTHTAMIDASHITGHRFMLVDVSPG</sequence>
<dbReference type="HOGENOM" id="CLU_1425826_0_0_11"/>
<proteinExistence type="predicted"/>
<dbReference type="EMBL" id="ACEB01000004">
    <property type="protein sequence ID" value="EEG28040.1"/>
    <property type="molecule type" value="Genomic_DNA"/>
</dbReference>
<evidence type="ECO:0000313" key="1">
    <source>
        <dbReference type="EMBL" id="EEG28040.1"/>
    </source>
</evidence>